<reference evidence="5 6" key="1">
    <citation type="journal article" date="2023" name="G3 (Bethesda)">
        <title>A chromosome-level genome assembly of Zasmidium syzygii isolated from banana leaves.</title>
        <authorList>
            <person name="van Westerhoven A.C."/>
            <person name="Mehrabi R."/>
            <person name="Talebi R."/>
            <person name="Steentjes M.B.F."/>
            <person name="Corcolon B."/>
            <person name="Chong P.A."/>
            <person name="Kema G.H.J."/>
            <person name="Seidl M.F."/>
        </authorList>
    </citation>
    <scope>NUCLEOTIDE SEQUENCE [LARGE SCALE GENOMIC DNA]</scope>
    <source>
        <strain evidence="5 6">P124</strain>
    </source>
</reference>
<dbReference type="InterPro" id="IPR013094">
    <property type="entry name" value="AB_hydrolase_3"/>
</dbReference>
<feature type="active site" evidence="3">
    <location>
        <position position="171"/>
    </location>
</feature>
<keyword evidence="6" id="KW-1185">Reference proteome</keyword>
<comment type="caution">
    <text evidence="5">The sequence shown here is derived from an EMBL/GenBank/DDBJ whole genome shotgun (WGS) entry which is preliminary data.</text>
</comment>
<name>A0ABR0F121_ZASCE</name>
<dbReference type="PROSITE" id="PS01174">
    <property type="entry name" value="LIPASE_GDXG_SER"/>
    <property type="match status" value="1"/>
</dbReference>
<dbReference type="InterPro" id="IPR050300">
    <property type="entry name" value="GDXG_lipolytic_enzyme"/>
</dbReference>
<dbReference type="Pfam" id="PF07859">
    <property type="entry name" value="Abhydrolase_3"/>
    <property type="match status" value="1"/>
</dbReference>
<dbReference type="InterPro" id="IPR033140">
    <property type="entry name" value="Lipase_GDXG_put_SER_AS"/>
</dbReference>
<protein>
    <recommendedName>
        <fullName evidence="4">Alpha/beta hydrolase fold-3 domain-containing protein</fullName>
    </recommendedName>
</protein>
<dbReference type="Gene3D" id="3.40.50.1820">
    <property type="entry name" value="alpha/beta hydrolase"/>
    <property type="match status" value="1"/>
</dbReference>
<proteinExistence type="inferred from homology"/>
<dbReference type="PANTHER" id="PTHR48081">
    <property type="entry name" value="AB HYDROLASE SUPERFAMILY PROTEIN C4A8.06C"/>
    <property type="match status" value="1"/>
</dbReference>
<feature type="domain" description="Alpha/beta hydrolase fold-3" evidence="4">
    <location>
        <begin position="93"/>
        <end position="302"/>
    </location>
</feature>
<evidence type="ECO:0000313" key="5">
    <source>
        <dbReference type="EMBL" id="KAK4507639.1"/>
    </source>
</evidence>
<dbReference type="InterPro" id="IPR029058">
    <property type="entry name" value="AB_hydrolase_fold"/>
</dbReference>
<dbReference type="EMBL" id="JAXOVC010000001">
    <property type="protein sequence ID" value="KAK4507639.1"/>
    <property type="molecule type" value="Genomic_DNA"/>
</dbReference>
<dbReference type="PANTHER" id="PTHR48081:SF8">
    <property type="entry name" value="ALPHA_BETA HYDROLASE FOLD-3 DOMAIN-CONTAINING PROTEIN-RELATED"/>
    <property type="match status" value="1"/>
</dbReference>
<comment type="similarity">
    <text evidence="1">Belongs to the 'GDXG' lipolytic enzyme family.</text>
</comment>
<dbReference type="Proteomes" id="UP001305779">
    <property type="component" value="Unassembled WGS sequence"/>
</dbReference>
<evidence type="ECO:0000256" key="3">
    <source>
        <dbReference type="PROSITE-ProRule" id="PRU10038"/>
    </source>
</evidence>
<sequence length="326" mass="35212">MPFELHPGVGAALAHDIASRRAQLDVYVRPSANNDHLLTTNSFFSGLAHGQPAIPDVTTQDFTTTAPDGHQLLLRWFTKTGAPAAPPSGGPAIFYSHGGGMIALSLKHYDQVLKRYVSRTGVPFLAIEYRLAPEVQAPIPVTDAYAGLRWLHAHASELNVDPTRIAIAGDSAGGGITASLAHYIKLQGGPRVSKQILIYPMLDDRNTTPDPLIAPFATWSTDDNITGWTALLGKDRVGTEDVSVIEAAGRMTPADARGLPPAYIDVGELDLFRDEDLEYARNLGKGGVSCELHLVPNVPHAYEGFAPESDVARFIMDKREQVFKSI</sequence>
<evidence type="ECO:0000256" key="2">
    <source>
        <dbReference type="ARBA" id="ARBA00022801"/>
    </source>
</evidence>
<dbReference type="SUPFAM" id="SSF53474">
    <property type="entry name" value="alpha/beta-Hydrolases"/>
    <property type="match status" value="1"/>
</dbReference>
<organism evidence="5 6">
    <name type="scientific">Zasmidium cellare</name>
    <name type="common">Wine cellar mold</name>
    <name type="synonym">Racodium cellare</name>
    <dbReference type="NCBI Taxonomy" id="395010"/>
    <lineage>
        <taxon>Eukaryota</taxon>
        <taxon>Fungi</taxon>
        <taxon>Dikarya</taxon>
        <taxon>Ascomycota</taxon>
        <taxon>Pezizomycotina</taxon>
        <taxon>Dothideomycetes</taxon>
        <taxon>Dothideomycetidae</taxon>
        <taxon>Mycosphaerellales</taxon>
        <taxon>Mycosphaerellaceae</taxon>
        <taxon>Zasmidium</taxon>
    </lineage>
</organism>
<evidence type="ECO:0000256" key="1">
    <source>
        <dbReference type="ARBA" id="ARBA00010515"/>
    </source>
</evidence>
<evidence type="ECO:0000313" key="6">
    <source>
        <dbReference type="Proteomes" id="UP001305779"/>
    </source>
</evidence>
<keyword evidence="2" id="KW-0378">Hydrolase</keyword>
<gene>
    <name evidence="5" type="ORF">PRZ48_001374</name>
</gene>
<evidence type="ECO:0000259" key="4">
    <source>
        <dbReference type="Pfam" id="PF07859"/>
    </source>
</evidence>
<accession>A0ABR0F121</accession>